<dbReference type="Proteomes" id="UP000821837">
    <property type="component" value="Unassembled WGS sequence"/>
</dbReference>
<dbReference type="AlphaFoldDB" id="A0A9D4PED8"/>
<evidence type="ECO:0000313" key="3">
    <source>
        <dbReference type="EMBL" id="KAH7936261.1"/>
    </source>
</evidence>
<proteinExistence type="predicted"/>
<feature type="compositionally biased region" description="Polar residues" evidence="1">
    <location>
        <begin position="82"/>
        <end position="100"/>
    </location>
</feature>
<dbReference type="EMBL" id="JABSTV010001255">
    <property type="protein sequence ID" value="KAH7936261.1"/>
    <property type="molecule type" value="Genomic_DNA"/>
</dbReference>
<reference evidence="3" key="1">
    <citation type="journal article" date="2020" name="Cell">
        <title>Large-Scale Comparative Analyses of Tick Genomes Elucidate Their Genetic Diversity and Vector Capacities.</title>
        <authorList>
            <consortium name="Tick Genome and Microbiome Consortium (TIGMIC)"/>
            <person name="Jia N."/>
            <person name="Wang J."/>
            <person name="Shi W."/>
            <person name="Du L."/>
            <person name="Sun Y."/>
            <person name="Zhan W."/>
            <person name="Jiang J.F."/>
            <person name="Wang Q."/>
            <person name="Zhang B."/>
            <person name="Ji P."/>
            <person name="Bell-Sakyi L."/>
            <person name="Cui X.M."/>
            <person name="Yuan T.T."/>
            <person name="Jiang B.G."/>
            <person name="Yang W.F."/>
            <person name="Lam T.T."/>
            <person name="Chang Q.C."/>
            <person name="Ding S.J."/>
            <person name="Wang X.J."/>
            <person name="Zhu J.G."/>
            <person name="Ruan X.D."/>
            <person name="Zhao L."/>
            <person name="Wei J.T."/>
            <person name="Ye R.Z."/>
            <person name="Que T.C."/>
            <person name="Du C.H."/>
            <person name="Zhou Y.H."/>
            <person name="Cheng J.X."/>
            <person name="Dai P.F."/>
            <person name="Guo W.B."/>
            <person name="Han X.H."/>
            <person name="Huang E.J."/>
            <person name="Li L.F."/>
            <person name="Wei W."/>
            <person name="Gao Y.C."/>
            <person name="Liu J.Z."/>
            <person name="Shao H.Z."/>
            <person name="Wang X."/>
            <person name="Wang C.C."/>
            <person name="Yang T.C."/>
            <person name="Huo Q.B."/>
            <person name="Li W."/>
            <person name="Chen H.Y."/>
            <person name="Chen S.E."/>
            <person name="Zhou L.G."/>
            <person name="Ni X.B."/>
            <person name="Tian J.H."/>
            <person name="Sheng Y."/>
            <person name="Liu T."/>
            <person name="Pan Y.S."/>
            <person name="Xia L.Y."/>
            <person name="Li J."/>
            <person name="Zhao F."/>
            <person name="Cao W.C."/>
        </authorList>
    </citation>
    <scope>NUCLEOTIDE SEQUENCE</scope>
    <source>
        <strain evidence="3">Rsan-2018</strain>
    </source>
</reference>
<feature type="compositionally biased region" description="Pro residues" evidence="1">
    <location>
        <begin position="109"/>
        <end position="135"/>
    </location>
</feature>
<feature type="region of interest" description="Disordered" evidence="1">
    <location>
        <begin position="82"/>
        <end position="135"/>
    </location>
</feature>
<comment type="caution">
    <text evidence="3">The sequence shown here is derived from an EMBL/GenBank/DDBJ whole genome shotgun (WGS) entry which is preliminary data.</text>
</comment>
<dbReference type="EMBL" id="JABSTV010001255">
    <property type="protein sequence ID" value="KAH7935556.1"/>
    <property type="molecule type" value="Genomic_DNA"/>
</dbReference>
<keyword evidence="4" id="KW-1185">Reference proteome</keyword>
<gene>
    <name evidence="2" type="ORF">HPB52_009830</name>
    <name evidence="3" type="ORF">HPB52_021177</name>
</gene>
<sequence>MPLPLSRWIFAVRCSRDNLPSLWITEGQPGASLSVSSPTLSRPSYCSYLDNNQQCWCAGGLGVPPSLAATSPPGHIRCTLSRNRSTAASYRTAIQRSSGPHTPLRKTPHPVPSVWPARNPPPKAPKRPTPPSVPP</sequence>
<accession>A0A9D4PED8</accession>
<reference evidence="3" key="2">
    <citation type="submission" date="2021-09" db="EMBL/GenBank/DDBJ databases">
        <authorList>
            <person name="Jia N."/>
            <person name="Wang J."/>
            <person name="Shi W."/>
            <person name="Du L."/>
            <person name="Sun Y."/>
            <person name="Zhan W."/>
            <person name="Jiang J."/>
            <person name="Wang Q."/>
            <person name="Zhang B."/>
            <person name="Ji P."/>
            <person name="Sakyi L.B."/>
            <person name="Cui X."/>
            <person name="Yuan T."/>
            <person name="Jiang B."/>
            <person name="Yang W."/>
            <person name="Lam T.T.-Y."/>
            <person name="Chang Q."/>
            <person name="Ding S."/>
            <person name="Wang X."/>
            <person name="Zhu J."/>
            <person name="Ruan X."/>
            <person name="Zhao L."/>
            <person name="Wei J."/>
            <person name="Que T."/>
            <person name="Du C."/>
            <person name="Cheng J."/>
            <person name="Dai P."/>
            <person name="Han X."/>
            <person name="Huang E."/>
            <person name="Gao Y."/>
            <person name="Liu J."/>
            <person name="Shao H."/>
            <person name="Ye R."/>
            <person name="Li L."/>
            <person name="Wei W."/>
            <person name="Wang X."/>
            <person name="Wang C."/>
            <person name="Huo Q."/>
            <person name="Li W."/>
            <person name="Guo W."/>
            <person name="Chen H."/>
            <person name="Chen S."/>
            <person name="Zhou L."/>
            <person name="Zhou L."/>
            <person name="Ni X."/>
            <person name="Tian J."/>
            <person name="Zhou Y."/>
            <person name="Sheng Y."/>
            <person name="Liu T."/>
            <person name="Pan Y."/>
            <person name="Xia L."/>
            <person name="Li J."/>
            <person name="Zhao F."/>
            <person name="Cao W."/>
        </authorList>
    </citation>
    <scope>NUCLEOTIDE SEQUENCE</scope>
    <source>
        <strain evidence="3">Rsan-2018</strain>
        <tissue evidence="3">Larvae</tissue>
    </source>
</reference>
<evidence type="ECO:0000313" key="2">
    <source>
        <dbReference type="EMBL" id="KAH7935556.1"/>
    </source>
</evidence>
<protein>
    <submittedName>
        <fullName evidence="3">Uncharacterized protein</fullName>
    </submittedName>
</protein>
<name>A0A9D4PED8_RHISA</name>
<evidence type="ECO:0000313" key="4">
    <source>
        <dbReference type="Proteomes" id="UP000821837"/>
    </source>
</evidence>
<organism evidence="3 4">
    <name type="scientific">Rhipicephalus sanguineus</name>
    <name type="common">Brown dog tick</name>
    <name type="synonym">Ixodes sanguineus</name>
    <dbReference type="NCBI Taxonomy" id="34632"/>
    <lineage>
        <taxon>Eukaryota</taxon>
        <taxon>Metazoa</taxon>
        <taxon>Ecdysozoa</taxon>
        <taxon>Arthropoda</taxon>
        <taxon>Chelicerata</taxon>
        <taxon>Arachnida</taxon>
        <taxon>Acari</taxon>
        <taxon>Parasitiformes</taxon>
        <taxon>Ixodida</taxon>
        <taxon>Ixodoidea</taxon>
        <taxon>Ixodidae</taxon>
        <taxon>Rhipicephalinae</taxon>
        <taxon>Rhipicephalus</taxon>
        <taxon>Rhipicephalus</taxon>
    </lineage>
</organism>
<evidence type="ECO:0000256" key="1">
    <source>
        <dbReference type="SAM" id="MobiDB-lite"/>
    </source>
</evidence>